<dbReference type="Proteomes" id="UP000618445">
    <property type="component" value="Unassembled WGS sequence"/>
</dbReference>
<dbReference type="EMBL" id="JACJQY010000011">
    <property type="protein sequence ID" value="MBD2317006.1"/>
    <property type="molecule type" value="Genomic_DNA"/>
</dbReference>
<dbReference type="RefSeq" id="WP_190577880.1">
    <property type="nucleotide sequence ID" value="NZ_CAWPQU010000003.1"/>
</dbReference>
<dbReference type="InterPro" id="IPR055214">
    <property type="entry name" value="PTP-NADK"/>
</dbReference>
<gene>
    <name evidence="2" type="ORF">H6G05_09125</name>
</gene>
<proteinExistence type="predicted"/>
<dbReference type="CDD" id="cd14503">
    <property type="entry name" value="PTP-bact"/>
    <property type="match status" value="1"/>
</dbReference>
<sequence>MKTQSILSNIVLYGRSIWQIVRSRLSPKKGIEDILNYRYISDKLATSGQPTATELKLISQAGYKTVLNLAPPTASNALPEEQAIATSLGMNYINIPVVWDSPTMADFNQFCDVMENHKDQLIFVHCAMNMRVSAFMYLYRHLKMGVPASEAYSAMKTIWEPNATWQQFIETAIASNQSNFRASEPQENF</sequence>
<evidence type="ECO:0000313" key="3">
    <source>
        <dbReference type="Proteomes" id="UP000618445"/>
    </source>
</evidence>
<comment type="caution">
    <text evidence="2">The sequence shown here is derived from an EMBL/GenBank/DDBJ whole genome shotgun (WGS) entry which is preliminary data.</text>
</comment>
<reference evidence="2 3" key="1">
    <citation type="journal article" date="2020" name="ISME J.">
        <title>Comparative genomics reveals insights into cyanobacterial evolution and habitat adaptation.</title>
        <authorList>
            <person name="Chen M.Y."/>
            <person name="Teng W.K."/>
            <person name="Zhao L."/>
            <person name="Hu C.X."/>
            <person name="Zhou Y.K."/>
            <person name="Han B.P."/>
            <person name="Song L.R."/>
            <person name="Shu W.S."/>
        </authorList>
    </citation>
    <scope>NUCLEOTIDE SEQUENCE [LARGE SCALE GENOMIC DNA]</scope>
    <source>
        <strain evidence="2 3">FACHB-1050</strain>
    </source>
</reference>
<keyword evidence="3" id="KW-1185">Reference proteome</keyword>
<dbReference type="InterPro" id="IPR029021">
    <property type="entry name" value="Prot-tyrosine_phosphatase-like"/>
</dbReference>
<feature type="domain" description="DSP-PTPase phosphatase fused to NAD+ Kinase" evidence="1">
    <location>
        <begin position="44"/>
        <end position="155"/>
    </location>
</feature>
<dbReference type="Gene3D" id="3.90.190.10">
    <property type="entry name" value="Protein tyrosine phosphatase superfamily"/>
    <property type="match status" value="1"/>
</dbReference>
<evidence type="ECO:0000259" key="1">
    <source>
        <dbReference type="Pfam" id="PF22741"/>
    </source>
</evidence>
<evidence type="ECO:0000313" key="2">
    <source>
        <dbReference type="EMBL" id="MBD2317006.1"/>
    </source>
</evidence>
<accession>A0ABR8C8S1</accession>
<protein>
    <submittedName>
        <fullName evidence="2">Protein tyrosine phosphatase family protein</fullName>
    </submittedName>
</protein>
<dbReference type="Pfam" id="PF22741">
    <property type="entry name" value="PTP-NADK"/>
    <property type="match status" value="1"/>
</dbReference>
<dbReference type="SUPFAM" id="SSF52799">
    <property type="entry name" value="(Phosphotyrosine protein) phosphatases II"/>
    <property type="match status" value="1"/>
</dbReference>
<name>A0ABR8C8S1_9CYAN</name>
<organism evidence="2 3">
    <name type="scientific">Phormidium tenue FACHB-1050</name>
    <dbReference type="NCBI Taxonomy" id="2692857"/>
    <lineage>
        <taxon>Bacteria</taxon>
        <taxon>Bacillati</taxon>
        <taxon>Cyanobacteriota</taxon>
        <taxon>Cyanophyceae</taxon>
        <taxon>Oscillatoriophycideae</taxon>
        <taxon>Oscillatoriales</taxon>
        <taxon>Oscillatoriaceae</taxon>
        <taxon>Phormidium</taxon>
    </lineage>
</organism>